<keyword evidence="5 7" id="KW-0408">Iron</keyword>
<feature type="domain" description="Cytochrome c" evidence="9">
    <location>
        <begin position="44"/>
        <end position="116"/>
    </location>
</feature>
<dbReference type="PANTHER" id="PTHR37823">
    <property type="entry name" value="CYTOCHROME C-553-LIKE"/>
    <property type="match status" value="1"/>
</dbReference>
<dbReference type="PROSITE" id="PS51007">
    <property type="entry name" value="CYTC"/>
    <property type="match status" value="1"/>
</dbReference>
<proteinExistence type="predicted"/>
<dbReference type="PIRSF" id="PIRSF000025">
    <property type="entry name" value="Cytc_Bsub_c550"/>
    <property type="match status" value="1"/>
</dbReference>
<dbReference type="Pfam" id="PF13442">
    <property type="entry name" value="Cytochrome_CBB3"/>
    <property type="match status" value="1"/>
</dbReference>
<dbReference type="InterPro" id="IPR009056">
    <property type="entry name" value="Cyt_c-like_dom"/>
</dbReference>
<feature type="binding site" description="axial binding residue" evidence="7">
    <location>
        <position position="94"/>
    </location>
    <ligand>
        <name>heme c</name>
        <dbReference type="ChEBI" id="CHEBI:61717"/>
    </ligand>
    <ligandPart>
        <name>Fe</name>
        <dbReference type="ChEBI" id="CHEBI:18248"/>
    </ligandPart>
</feature>
<evidence type="ECO:0000256" key="5">
    <source>
        <dbReference type="ARBA" id="ARBA00023004"/>
    </source>
</evidence>
<dbReference type="Gene3D" id="1.10.760.10">
    <property type="entry name" value="Cytochrome c-like domain"/>
    <property type="match status" value="1"/>
</dbReference>
<dbReference type="EMBL" id="QOUX01000032">
    <property type="protein sequence ID" value="RXJ01702.1"/>
    <property type="molecule type" value="Genomic_DNA"/>
</dbReference>
<keyword evidence="11" id="KW-1185">Reference proteome</keyword>
<keyword evidence="8" id="KW-0732">Signal</keyword>
<evidence type="ECO:0000256" key="1">
    <source>
        <dbReference type="ARBA" id="ARBA00022448"/>
    </source>
</evidence>
<keyword evidence="2 6" id="KW-0349">Heme</keyword>
<sequence>MKKLLTVLVGAALVLGACGGGNEAAPATPAPAETPATDAVAGSFDATAAEATYKQSCAACHGANLQGASAPTLVGTGLTKEEILTILREGQGTMPAGLVRDGAEVEENLAAWIAAQ</sequence>
<evidence type="ECO:0000256" key="4">
    <source>
        <dbReference type="ARBA" id="ARBA00022982"/>
    </source>
</evidence>
<evidence type="ECO:0000259" key="9">
    <source>
        <dbReference type="PROSITE" id="PS51007"/>
    </source>
</evidence>
<dbReference type="GO" id="GO:0016020">
    <property type="term" value="C:membrane"/>
    <property type="evidence" value="ECO:0007669"/>
    <property type="project" value="InterPro"/>
</dbReference>
<reference evidence="10 11" key="1">
    <citation type="journal article" date="2019" name="Int. J. Syst. Evol. Microbiol.">
        <title>Anaerobacillus alkaliphilus sp. nov., a novel alkaliphilic and moderately halophilic bacterium.</title>
        <authorList>
            <person name="Borsodi A.K."/>
            <person name="Aszalos J.M."/>
            <person name="Bihari P."/>
            <person name="Nagy I."/>
            <person name="Schumann P."/>
            <person name="Sproer C."/>
            <person name="Kovacs A.L."/>
            <person name="Boka K."/>
            <person name="Dobosy P."/>
            <person name="Ovari M."/>
            <person name="Szili-Kovacs T."/>
            <person name="Toth E."/>
        </authorList>
    </citation>
    <scope>NUCLEOTIDE SEQUENCE [LARGE SCALE GENOMIC DNA]</scope>
    <source>
        <strain evidence="10 11">B16-10</strain>
    </source>
</reference>
<dbReference type="RefSeq" id="WP_129078003.1">
    <property type="nucleotide sequence ID" value="NZ_QOUX01000032.1"/>
</dbReference>
<dbReference type="InterPro" id="IPR012218">
    <property type="entry name" value="Cyt_c_BACSU-c550-type"/>
</dbReference>
<evidence type="ECO:0000256" key="2">
    <source>
        <dbReference type="ARBA" id="ARBA00022617"/>
    </source>
</evidence>
<evidence type="ECO:0000313" key="10">
    <source>
        <dbReference type="EMBL" id="RXJ01702.1"/>
    </source>
</evidence>
<dbReference type="GO" id="GO:0009055">
    <property type="term" value="F:electron transfer activity"/>
    <property type="evidence" value="ECO:0007669"/>
    <property type="project" value="InterPro"/>
</dbReference>
<feature type="binding site" description="covalent" evidence="6">
    <location>
        <position position="57"/>
    </location>
    <ligand>
        <name>heme c</name>
        <dbReference type="ChEBI" id="CHEBI:61717"/>
    </ligand>
</feature>
<dbReference type="InterPro" id="IPR036909">
    <property type="entry name" value="Cyt_c-like_dom_sf"/>
</dbReference>
<feature type="binding site" description="covalent" evidence="6">
    <location>
        <position position="60"/>
    </location>
    <ligand>
        <name>heme c</name>
        <dbReference type="ChEBI" id="CHEBI:61717"/>
    </ligand>
</feature>
<keyword evidence="4" id="KW-0249">Electron transport</keyword>
<dbReference type="GO" id="GO:0020037">
    <property type="term" value="F:heme binding"/>
    <property type="evidence" value="ECO:0007669"/>
    <property type="project" value="InterPro"/>
</dbReference>
<comment type="PTM">
    <text evidence="6">Binds 1 heme c group covalently per subunit.</text>
</comment>
<evidence type="ECO:0000256" key="8">
    <source>
        <dbReference type="SAM" id="SignalP"/>
    </source>
</evidence>
<dbReference type="PROSITE" id="PS51257">
    <property type="entry name" value="PROKAR_LIPOPROTEIN"/>
    <property type="match status" value="1"/>
</dbReference>
<dbReference type="GO" id="GO:0005506">
    <property type="term" value="F:iron ion binding"/>
    <property type="evidence" value="ECO:0007669"/>
    <property type="project" value="InterPro"/>
</dbReference>
<feature type="chain" id="PRO_5038413730" evidence="8">
    <location>
        <begin position="20"/>
        <end position="116"/>
    </location>
</feature>
<dbReference type="Proteomes" id="UP000290649">
    <property type="component" value="Unassembled WGS sequence"/>
</dbReference>
<feature type="binding site" description="axial binding residue" evidence="7">
    <location>
        <position position="61"/>
    </location>
    <ligand>
        <name>heme c</name>
        <dbReference type="ChEBI" id="CHEBI:61717"/>
    </ligand>
    <ligandPart>
        <name>Fe</name>
        <dbReference type="ChEBI" id="CHEBI:18248"/>
    </ligandPart>
</feature>
<dbReference type="SUPFAM" id="SSF46626">
    <property type="entry name" value="Cytochrome c"/>
    <property type="match status" value="1"/>
</dbReference>
<dbReference type="InterPro" id="IPR051811">
    <property type="entry name" value="Cytochrome_c550/c551-like"/>
</dbReference>
<evidence type="ECO:0000256" key="6">
    <source>
        <dbReference type="PIRSR" id="PIRSR000025-1"/>
    </source>
</evidence>
<gene>
    <name evidence="10" type="ORF">DS745_09490</name>
</gene>
<accession>A0A4Q0VT15</accession>
<keyword evidence="1" id="KW-0813">Transport</keyword>
<dbReference type="AlphaFoldDB" id="A0A4Q0VT15"/>
<keyword evidence="3 7" id="KW-0479">Metal-binding</keyword>
<evidence type="ECO:0000256" key="7">
    <source>
        <dbReference type="PIRSR" id="PIRSR000025-2"/>
    </source>
</evidence>
<protein>
    <submittedName>
        <fullName evidence="10">Cytochrome c</fullName>
    </submittedName>
</protein>
<evidence type="ECO:0000313" key="11">
    <source>
        <dbReference type="Proteomes" id="UP000290649"/>
    </source>
</evidence>
<name>A0A4Q0VT15_9BACI</name>
<organism evidence="10 11">
    <name type="scientific">Anaerobacillus alkaliphilus</name>
    <dbReference type="NCBI Taxonomy" id="1548597"/>
    <lineage>
        <taxon>Bacteria</taxon>
        <taxon>Bacillati</taxon>
        <taxon>Bacillota</taxon>
        <taxon>Bacilli</taxon>
        <taxon>Bacillales</taxon>
        <taxon>Bacillaceae</taxon>
        <taxon>Anaerobacillus</taxon>
    </lineage>
</organism>
<feature type="signal peptide" evidence="8">
    <location>
        <begin position="1"/>
        <end position="19"/>
    </location>
</feature>
<evidence type="ECO:0000256" key="3">
    <source>
        <dbReference type="ARBA" id="ARBA00022723"/>
    </source>
</evidence>
<dbReference type="PANTHER" id="PTHR37823:SF4">
    <property type="entry name" value="MENAQUINOL-CYTOCHROME C REDUCTASE CYTOCHROME B_C SUBUNIT"/>
    <property type="match status" value="1"/>
</dbReference>
<comment type="caution">
    <text evidence="10">The sequence shown here is derived from an EMBL/GenBank/DDBJ whole genome shotgun (WGS) entry which is preliminary data.</text>
</comment>
<dbReference type="OrthoDB" id="7933886at2"/>